<protein>
    <submittedName>
        <fullName evidence="2">Uncharacterized protein</fullName>
    </submittedName>
</protein>
<dbReference type="Proteomes" id="UP000427769">
    <property type="component" value="Chromosome"/>
</dbReference>
<organism evidence="2 3">
    <name type="scientific">Desulfosarcina widdelii</name>
    <dbReference type="NCBI Taxonomy" id="947919"/>
    <lineage>
        <taxon>Bacteria</taxon>
        <taxon>Pseudomonadati</taxon>
        <taxon>Thermodesulfobacteriota</taxon>
        <taxon>Desulfobacteria</taxon>
        <taxon>Desulfobacterales</taxon>
        <taxon>Desulfosarcinaceae</taxon>
        <taxon>Desulfosarcina</taxon>
    </lineage>
</organism>
<keyword evidence="3" id="KW-1185">Reference proteome</keyword>
<dbReference type="RefSeq" id="WP_155305234.1">
    <property type="nucleotide sequence ID" value="NZ_AP021875.1"/>
</dbReference>
<dbReference type="Pfam" id="PF13517">
    <property type="entry name" value="FG-GAP_3"/>
    <property type="match status" value="2"/>
</dbReference>
<evidence type="ECO:0000313" key="3">
    <source>
        <dbReference type="Proteomes" id="UP000427769"/>
    </source>
</evidence>
<evidence type="ECO:0000313" key="2">
    <source>
        <dbReference type="EMBL" id="BBO76407.1"/>
    </source>
</evidence>
<evidence type="ECO:0000256" key="1">
    <source>
        <dbReference type="ARBA" id="ARBA00022729"/>
    </source>
</evidence>
<dbReference type="SUPFAM" id="SSF69318">
    <property type="entry name" value="Integrin alpha N-terminal domain"/>
    <property type="match status" value="1"/>
</dbReference>
<dbReference type="InterPro" id="IPR013517">
    <property type="entry name" value="FG-GAP"/>
</dbReference>
<sequence>MKTQPHNLNRIILLALIPLLFLFVAAPTLAAPSRVAILPFDMHAEKDLTFLQEGILDMLGSRLAWKDKVEVINENETKAALESIEGFEGESRALLAGGKLKADYVLFGSLTVFGESVSIDAKMVDVSGQQEPLPFFAQTRGMGEVIPKINEFATNINATVFGRQVARRPVAAPAAQAGAVPTQPVQQQPAQQTYDPRMHPEKLLQSGVQSETQVPIAGQPYQAPNPAFVTAPGAANTANQPTFWRSRNVKALITGIDVGDVDNDGLQEIVIAEDKVVTINRIVNGRLLRIGEAGKIRIGTHIGVDVGDVNGNGTPEIYVSSVGGPKSDVIESFVLEYNGKEYATIYGPDNWYYRVARTIDRGTVLLGQRQKTAVDSIFREAIHEMLWEGNRITPGPQLLKGGLANLMGVTYDDITQSGQSQIVAYSDWDRVRIYSGASQMIYEDADRTGGNLLSFNLRQEEPGEQNKQFFPLRIRTPDIDRDGKADVMVASHDELAKNLLKNFRSFKRGKIQLMEWDGMGLVPKWSTQEFAGRVSDFVVADFDNDGQDELVVAIVAKEGSVAFTDSLSKVIAFDLERQ</sequence>
<accession>A0A5K7ZK33</accession>
<dbReference type="Gene3D" id="2.130.10.130">
    <property type="entry name" value="Integrin alpha, N-terminal"/>
    <property type="match status" value="1"/>
</dbReference>
<reference evidence="2 3" key="1">
    <citation type="submission" date="2019-11" db="EMBL/GenBank/DDBJ databases">
        <title>Comparative genomics of hydrocarbon-degrading Desulfosarcina strains.</title>
        <authorList>
            <person name="Watanabe M."/>
            <person name="Kojima H."/>
            <person name="Fukui M."/>
        </authorList>
    </citation>
    <scope>NUCLEOTIDE SEQUENCE [LARGE SCALE GENOMIC DNA]</scope>
    <source>
        <strain evidence="2 3">PP31</strain>
    </source>
</reference>
<dbReference type="InterPro" id="IPR028994">
    <property type="entry name" value="Integrin_alpha_N"/>
</dbReference>
<dbReference type="Gene3D" id="3.40.50.10610">
    <property type="entry name" value="ABC-type transport auxiliary lipoprotein component"/>
    <property type="match status" value="1"/>
</dbReference>
<dbReference type="AlphaFoldDB" id="A0A5K7ZK33"/>
<name>A0A5K7ZK33_9BACT</name>
<dbReference type="OrthoDB" id="5422153at2"/>
<keyword evidence="1" id="KW-0732">Signal</keyword>
<dbReference type="EMBL" id="AP021875">
    <property type="protein sequence ID" value="BBO76407.1"/>
    <property type="molecule type" value="Genomic_DNA"/>
</dbReference>
<dbReference type="KEGG" id="dwd:DSCW_38240"/>
<gene>
    <name evidence="2" type="ORF">DSCW_38240</name>
</gene>
<proteinExistence type="predicted"/>